<name>A0A432XB64_9GAMM</name>
<protein>
    <submittedName>
        <fullName evidence="2">Uncharacterized protein</fullName>
    </submittedName>
</protein>
<proteinExistence type="predicted"/>
<evidence type="ECO:0000256" key="1">
    <source>
        <dbReference type="SAM" id="MobiDB-lite"/>
    </source>
</evidence>
<evidence type="ECO:0000313" key="3">
    <source>
        <dbReference type="Proteomes" id="UP000286678"/>
    </source>
</evidence>
<organism evidence="2 3">
    <name type="scientific">Pseudidiomarina aquimaris</name>
    <dbReference type="NCBI Taxonomy" id="641841"/>
    <lineage>
        <taxon>Bacteria</taxon>
        <taxon>Pseudomonadati</taxon>
        <taxon>Pseudomonadota</taxon>
        <taxon>Gammaproteobacteria</taxon>
        <taxon>Alteromonadales</taxon>
        <taxon>Idiomarinaceae</taxon>
        <taxon>Pseudidiomarina</taxon>
    </lineage>
</organism>
<evidence type="ECO:0000313" key="2">
    <source>
        <dbReference type="EMBL" id="RUO45973.1"/>
    </source>
</evidence>
<accession>A0A432XB64</accession>
<feature type="region of interest" description="Disordered" evidence="1">
    <location>
        <begin position="26"/>
        <end position="49"/>
    </location>
</feature>
<dbReference type="EMBL" id="PIPT01000011">
    <property type="protein sequence ID" value="RUO45973.1"/>
    <property type="molecule type" value="Genomic_DNA"/>
</dbReference>
<feature type="compositionally biased region" description="Basic residues" evidence="1">
    <location>
        <begin position="30"/>
        <end position="42"/>
    </location>
</feature>
<keyword evidence="3" id="KW-1185">Reference proteome</keyword>
<comment type="caution">
    <text evidence="2">The sequence shown here is derived from an EMBL/GenBank/DDBJ whole genome shotgun (WGS) entry which is preliminary data.</text>
</comment>
<reference evidence="3" key="1">
    <citation type="journal article" date="2018" name="Front. Microbiol.">
        <title>Genome-Based Analysis Reveals the Taxonomy and Diversity of the Family Idiomarinaceae.</title>
        <authorList>
            <person name="Liu Y."/>
            <person name="Lai Q."/>
            <person name="Shao Z."/>
        </authorList>
    </citation>
    <scope>NUCLEOTIDE SEQUENCE [LARGE SCALE GENOMIC DNA]</scope>
    <source>
        <strain evidence="3">SW15</strain>
    </source>
</reference>
<sequence>MDERESLTRSTTTGYSCLVFIKQRTANSKQRSKKKPGAKAGRKGYNNQISGKSMGNLTYDYDKHVTFAEYF</sequence>
<dbReference type="Proteomes" id="UP000286678">
    <property type="component" value="Unassembled WGS sequence"/>
</dbReference>
<gene>
    <name evidence="2" type="ORF">CWE21_12595</name>
</gene>
<dbReference type="AlphaFoldDB" id="A0A432XB64"/>